<protein>
    <recommendedName>
        <fullName evidence="3">Phage protein</fullName>
    </recommendedName>
</protein>
<organism evidence="1 2">
    <name type="scientific">Acetobacter sicerae</name>
    <dbReference type="NCBI Taxonomy" id="85325"/>
    <lineage>
        <taxon>Bacteria</taxon>
        <taxon>Pseudomonadati</taxon>
        <taxon>Pseudomonadota</taxon>
        <taxon>Alphaproteobacteria</taxon>
        <taxon>Acetobacterales</taxon>
        <taxon>Acetobacteraceae</taxon>
        <taxon>Acetobacter</taxon>
    </lineage>
</organism>
<name>A0ABS8VR93_9PROT</name>
<comment type="caution">
    <text evidence="1">The sequence shown here is derived from an EMBL/GenBank/DDBJ whole genome shotgun (WGS) entry which is preliminary data.</text>
</comment>
<evidence type="ECO:0008006" key="3">
    <source>
        <dbReference type="Google" id="ProtNLM"/>
    </source>
</evidence>
<accession>A0ABS8VR93</accession>
<reference evidence="1 2" key="1">
    <citation type="submission" date="2021-12" db="EMBL/GenBank/DDBJ databases">
        <title>Genome sequence of Acetobacter sicerae DmPark20a_162.</title>
        <authorList>
            <person name="Chaston J.M."/>
        </authorList>
    </citation>
    <scope>NUCLEOTIDE SEQUENCE [LARGE SCALE GENOMIC DNA]</scope>
    <source>
        <strain evidence="1 2">DmPark20a_162</strain>
    </source>
</reference>
<keyword evidence="2" id="KW-1185">Reference proteome</keyword>
<proteinExistence type="predicted"/>
<dbReference type="RefSeq" id="WP_232876914.1">
    <property type="nucleotide sequence ID" value="NZ_JAJSOJ010000016.1"/>
</dbReference>
<gene>
    <name evidence="1" type="ORF">LWC05_05510</name>
</gene>
<dbReference type="Proteomes" id="UP001521074">
    <property type="component" value="Unassembled WGS sequence"/>
</dbReference>
<evidence type="ECO:0000313" key="1">
    <source>
        <dbReference type="EMBL" id="MCE0743348.1"/>
    </source>
</evidence>
<sequence length="76" mass="8273">MGDRRWILLPLAARAVWLQLTDLADVMPELRHPVSGAAVDENELCRLLAASADEFHNALTSLVERQIVEPVPGGTG</sequence>
<evidence type="ECO:0000313" key="2">
    <source>
        <dbReference type="Proteomes" id="UP001521074"/>
    </source>
</evidence>
<dbReference type="EMBL" id="JAJSOJ010000016">
    <property type="protein sequence ID" value="MCE0743348.1"/>
    <property type="molecule type" value="Genomic_DNA"/>
</dbReference>